<feature type="transmembrane region" description="Helical" evidence="6">
    <location>
        <begin position="95"/>
        <end position="113"/>
    </location>
</feature>
<feature type="transmembrane region" description="Helical" evidence="6">
    <location>
        <begin position="36"/>
        <end position="58"/>
    </location>
</feature>
<reference evidence="7" key="1">
    <citation type="submission" date="2020-12" db="EMBL/GenBank/DDBJ databases">
        <title>Comparative genomic insights into the epidemiology and virulence of plant pathogenic Pseudomonads from Turkey.</title>
        <authorList>
            <person name="Dillon M."/>
            <person name="Ruiz-Bedoya T."/>
            <person name="Bendalovic-Torma C."/>
            <person name="Guttman K.M."/>
            <person name="Kwak H."/>
            <person name="Middleton M.A."/>
            <person name="Wang P.W."/>
            <person name="Horuz S."/>
            <person name="Aysan Y."/>
            <person name="Guttman D.S."/>
        </authorList>
    </citation>
    <scope>NUCLEOTIDE SEQUENCE</scope>
    <source>
        <strain evidence="7">S5_IA_3a</strain>
    </source>
</reference>
<dbReference type="InterPro" id="IPR002781">
    <property type="entry name" value="TM_pro_TauE-like"/>
</dbReference>
<dbReference type="Pfam" id="PF01925">
    <property type="entry name" value="TauE"/>
    <property type="match status" value="1"/>
</dbReference>
<dbReference type="EMBL" id="JAEILH010000011">
    <property type="protein sequence ID" value="MBI6623581.1"/>
    <property type="molecule type" value="Genomic_DNA"/>
</dbReference>
<dbReference type="RefSeq" id="WP_023082235.1">
    <property type="nucleotide sequence ID" value="NZ_JAEILH010000011.1"/>
</dbReference>
<sequence>MLIGALLGVLIGALLGLTGAGGGILAVPALVFGLGMAMRQAAPVALIAVGAAAAVGALQGLRQGIVRYKAAAVLAASGVVASPLGIRLAHHLPDTWLAAIFAAVMVIVAHRMFRSSQGHASEPGATAPPGKACQVSAETGRFVWTSRMFLTLVAIGAVSGVSTGMLGVGGGFIIVPALTYFSELRVHSIVATSLMVIALISAATVSMAWAQGFTMTQGAWAFSLAAVGGMGIGRLVAPRIPARELQRGFALTCVLVAALMVVRNFS</sequence>
<evidence type="ECO:0000313" key="8">
    <source>
        <dbReference type="Proteomes" id="UP000645865"/>
    </source>
</evidence>
<keyword evidence="5 6" id="KW-0472">Membrane</keyword>
<evidence type="ECO:0000256" key="5">
    <source>
        <dbReference type="ARBA" id="ARBA00023136"/>
    </source>
</evidence>
<evidence type="ECO:0000256" key="1">
    <source>
        <dbReference type="ARBA" id="ARBA00004141"/>
    </source>
</evidence>
<feature type="transmembrane region" description="Helical" evidence="6">
    <location>
        <begin position="186"/>
        <end position="207"/>
    </location>
</feature>
<comment type="subcellular location">
    <subcellularLocation>
        <location evidence="6">Cell membrane</location>
        <topology evidence="6">Multi-pass membrane protein</topology>
    </subcellularLocation>
    <subcellularLocation>
        <location evidence="1">Membrane</location>
        <topology evidence="1">Multi-pass membrane protein</topology>
    </subcellularLocation>
</comment>
<keyword evidence="3 6" id="KW-0812">Transmembrane</keyword>
<feature type="transmembrane region" description="Helical" evidence="6">
    <location>
        <begin position="149"/>
        <end position="174"/>
    </location>
</feature>
<gene>
    <name evidence="7" type="ORF">YA0853_07830</name>
</gene>
<dbReference type="GO" id="GO:0005886">
    <property type="term" value="C:plasma membrane"/>
    <property type="evidence" value="ECO:0007669"/>
    <property type="project" value="UniProtKB-SubCell"/>
</dbReference>
<feature type="transmembrane region" description="Helical" evidence="6">
    <location>
        <begin position="249"/>
        <end position="265"/>
    </location>
</feature>
<dbReference type="InterPro" id="IPR051598">
    <property type="entry name" value="TSUP/Inactive_protease-like"/>
</dbReference>
<accession>A0A8I1E1P7</accession>
<dbReference type="AlphaFoldDB" id="A0A8I1E1P7"/>
<feature type="transmembrane region" description="Helical" evidence="6">
    <location>
        <begin position="70"/>
        <end position="89"/>
    </location>
</feature>
<comment type="caution">
    <text evidence="7">The sequence shown here is derived from an EMBL/GenBank/DDBJ whole genome shotgun (WGS) entry which is preliminary data.</text>
</comment>
<dbReference type="PANTHER" id="PTHR43701">
    <property type="entry name" value="MEMBRANE TRANSPORTER PROTEIN MJ0441-RELATED"/>
    <property type="match status" value="1"/>
</dbReference>
<evidence type="ECO:0000256" key="3">
    <source>
        <dbReference type="ARBA" id="ARBA00022692"/>
    </source>
</evidence>
<dbReference type="PANTHER" id="PTHR43701:SF2">
    <property type="entry name" value="MEMBRANE TRANSPORTER PROTEIN YJNA-RELATED"/>
    <property type="match status" value="1"/>
</dbReference>
<organism evidence="7 8">
    <name type="scientific">Pseudomonas rhodesiae</name>
    <dbReference type="NCBI Taxonomy" id="76760"/>
    <lineage>
        <taxon>Bacteria</taxon>
        <taxon>Pseudomonadati</taxon>
        <taxon>Pseudomonadota</taxon>
        <taxon>Gammaproteobacteria</taxon>
        <taxon>Pseudomonadales</taxon>
        <taxon>Pseudomonadaceae</taxon>
        <taxon>Pseudomonas</taxon>
    </lineage>
</organism>
<evidence type="ECO:0000313" key="7">
    <source>
        <dbReference type="EMBL" id="MBI6623581.1"/>
    </source>
</evidence>
<keyword evidence="4 6" id="KW-1133">Transmembrane helix</keyword>
<name>A0A8I1E1P7_9PSED</name>
<evidence type="ECO:0000256" key="6">
    <source>
        <dbReference type="RuleBase" id="RU363041"/>
    </source>
</evidence>
<proteinExistence type="inferred from homology"/>
<evidence type="ECO:0000256" key="2">
    <source>
        <dbReference type="ARBA" id="ARBA00009142"/>
    </source>
</evidence>
<dbReference type="Proteomes" id="UP000645865">
    <property type="component" value="Unassembled WGS sequence"/>
</dbReference>
<comment type="similarity">
    <text evidence="2 6">Belongs to the 4-toluene sulfonate uptake permease (TSUP) (TC 2.A.102) family.</text>
</comment>
<keyword evidence="6" id="KW-1003">Cell membrane</keyword>
<evidence type="ECO:0000256" key="4">
    <source>
        <dbReference type="ARBA" id="ARBA00022989"/>
    </source>
</evidence>
<feature type="transmembrane region" description="Helical" evidence="6">
    <location>
        <begin position="219"/>
        <end position="237"/>
    </location>
</feature>
<protein>
    <recommendedName>
        <fullName evidence="6">Probable membrane transporter protein</fullName>
    </recommendedName>
</protein>